<evidence type="ECO:0000256" key="2">
    <source>
        <dbReference type="ARBA" id="ARBA00022729"/>
    </source>
</evidence>
<dbReference type="InterPro" id="IPR044552">
    <property type="entry name" value="GLIP1-5/GLL25"/>
</dbReference>
<keyword evidence="4" id="KW-0812">Transmembrane</keyword>
<keyword evidence="4" id="KW-1133">Transmembrane helix</keyword>
<dbReference type="Gene3D" id="3.40.50.1110">
    <property type="entry name" value="SGNH hydrolase"/>
    <property type="match status" value="1"/>
</dbReference>
<accession>A0A059AS02</accession>
<dbReference type="InterPro" id="IPR001087">
    <property type="entry name" value="GDSL"/>
</dbReference>
<dbReference type="AlphaFoldDB" id="A0A059AS02"/>
<comment type="similarity">
    <text evidence="1">Belongs to the 'GDSL' lipolytic enzyme family.</text>
</comment>
<organism evidence="5">
    <name type="scientific">Eucalyptus grandis</name>
    <name type="common">Flooded gum</name>
    <dbReference type="NCBI Taxonomy" id="71139"/>
    <lineage>
        <taxon>Eukaryota</taxon>
        <taxon>Viridiplantae</taxon>
        <taxon>Streptophyta</taxon>
        <taxon>Embryophyta</taxon>
        <taxon>Tracheophyta</taxon>
        <taxon>Spermatophyta</taxon>
        <taxon>Magnoliopsida</taxon>
        <taxon>eudicotyledons</taxon>
        <taxon>Gunneridae</taxon>
        <taxon>Pentapetalae</taxon>
        <taxon>rosids</taxon>
        <taxon>malvids</taxon>
        <taxon>Myrtales</taxon>
        <taxon>Myrtaceae</taxon>
        <taxon>Myrtoideae</taxon>
        <taxon>Eucalypteae</taxon>
        <taxon>Eucalyptus</taxon>
    </lineage>
</organism>
<dbReference type="InterPro" id="IPR036514">
    <property type="entry name" value="SGNH_hydro_sf"/>
</dbReference>
<sequence length="199" mass="22423">MQFSRPCSQAFSSRFAAAIHRQEISLCSSSGTPLMMQEPTTTSTPLPASEPTPFPIESDRFSDGRLIADFIAEYAKLLLILPYLQMKDDEFMGEANFASAGASALIDTYEGFVVSFMMQLKQFEKLEKKLSKRLGNEEAKRVISGAVYFISVGNNDYLMLIYRNPTLFQLSSIKEYVGTVIGNIITVLEVYFWIRLKHV</sequence>
<evidence type="ECO:0000256" key="3">
    <source>
        <dbReference type="SAM" id="MobiDB-lite"/>
    </source>
</evidence>
<name>A0A059AS02_EUCGR</name>
<dbReference type="EMBL" id="KK198761">
    <property type="protein sequence ID" value="KCW56426.1"/>
    <property type="molecule type" value="Genomic_DNA"/>
</dbReference>
<proteinExistence type="inferred from homology"/>
<protein>
    <submittedName>
        <fullName evidence="5">Uncharacterized protein</fullName>
    </submittedName>
</protein>
<dbReference type="InParanoid" id="A0A059AS02"/>
<dbReference type="Gramene" id="KCW56426">
    <property type="protein sequence ID" value="KCW56426"/>
    <property type="gene ID" value="EUGRSUZ_I02154"/>
</dbReference>
<keyword evidence="4" id="KW-0472">Membrane</keyword>
<dbReference type="PANTHER" id="PTHR45966:SF1">
    <property type="entry name" value="GDSL ESTERASE_LIPASE 1-RELATED"/>
    <property type="match status" value="1"/>
</dbReference>
<feature type="transmembrane region" description="Helical" evidence="4">
    <location>
        <begin position="141"/>
        <end position="164"/>
    </location>
</feature>
<dbReference type="eggNOG" id="ENOG502RBN6">
    <property type="taxonomic scope" value="Eukaryota"/>
</dbReference>
<reference evidence="5" key="1">
    <citation type="submission" date="2013-07" db="EMBL/GenBank/DDBJ databases">
        <title>The genome of Eucalyptus grandis.</title>
        <authorList>
            <person name="Schmutz J."/>
            <person name="Hayes R."/>
            <person name="Myburg A."/>
            <person name="Tuskan G."/>
            <person name="Grattapaglia D."/>
            <person name="Rokhsar D.S."/>
        </authorList>
    </citation>
    <scope>NUCLEOTIDE SEQUENCE</scope>
    <source>
        <tissue evidence="5">Leaf extractions</tissue>
    </source>
</reference>
<gene>
    <name evidence="5" type="ORF">EUGRSUZ_I02154</name>
</gene>
<dbReference type="STRING" id="71139.A0A059AS02"/>
<feature type="transmembrane region" description="Helical" evidence="4">
    <location>
        <begin position="176"/>
        <end position="194"/>
    </location>
</feature>
<dbReference type="Pfam" id="PF00657">
    <property type="entry name" value="Lipase_GDSL"/>
    <property type="match status" value="1"/>
</dbReference>
<feature type="region of interest" description="Disordered" evidence="3">
    <location>
        <begin position="30"/>
        <end position="53"/>
    </location>
</feature>
<dbReference type="PANTHER" id="PTHR45966">
    <property type="entry name" value="GDSL-LIKE LIPASE/ACYLHYDROLASE"/>
    <property type="match status" value="1"/>
</dbReference>
<evidence type="ECO:0000313" key="5">
    <source>
        <dbReference type="EMBL" id="KCW56426.1"/>
    </source>
</evidence>
<evidence type="ECO:0000256" key="1">
    <source>
        <dbReference type="ARBA" id="ARBA00008668"/>
    </source>
</evidence>
<evidence type="ECO:0000256" key="4">
    <source>
        <dbReference type="SAM" id="Phobius"/>
    </source>
</evidence>
<feature type="compositionally biased region" description="Polar residues" evidence="3">
    <location>
        <begin position="30"/>
        <end position="46"/>
    </location>
</feature>
<dbReference type="GO" id="GO:0016298">
    <property type="term" value="F:lipase activity"/>
    <property type="evidence" value="ECO:0000318"/>
    <property type="project" value="GO_Central"/>
</dbReference>
<keyword evidence="2" id="KW-0732">Signal</keyword>